<evidence type="ECO:0000256" key="1">
    <source>
        <dbReference type="ARBA" id="ARBA00001933"/>
    </source>
</evidence>
<dbReference type="Proteomes" id="UP000298656">
    <property type="component" value="Chromosome 1"/>
</dbReference>
<organism evidence="6 7">
    <name type="scientific">Trinickia violacea</name>
    <dbReference type="NCBI Taxonomy" id="2571746"/>
    <lineage>
        <taxon>Bacteria</taxon>
        <taxon>Pseudomonadati</taxon>
        <taxon>Pseudomonadota</taxon>
        <taxon>Betaproteobacteria</taxon>
        <taxon>Burkholderiales</taxon>
        <taxon>Burkholderiaceae</taxon>
        <taxon>Trinickia</taxon>
    </lineage>
</organism>
<dbReference type="InterPro" id="IPR015422">
    <property type="entry name" value="PyrdxlP-dep_Trfase_small"/>
</dbReference>
<reference evidence="6 7" key="1">
    <citation type="submission" date="2019-05" db="EMBL/GenBank/DDBJ databases">
        <title>Burkholderia sp. DHOD12, isolated from subtropical forest soil.</title>
        <authorList>
            <person name="Gao Z.-H."/>
            <person name="Qiu L.-H."/>
        </authorList>
    </citation>
    <scope>NUCLEOTIDE SEQUENCE [LARGE SCALE GENOMIC DNA]</scope>
    <source>
        <strain evidence="6 7">DHOD12</strain>
    </source>
</reference>
<gene>
    <name evidence="6" type="ORF">FAZ95_18300</name>
</gene>
<dbReference type="Gene3D" id="3.90.1150.10">
    <property type="entry name" value="Aspartate Aminotransferase, domain 1"/>
    <property type="match status" value="1"/>
</dbReference>
<dbReference type="InterPro" id="IPR050087">
    <property type="entry name" value="AON_synthase_class-II"/>
</dbReference>
<keyword evidence="3" id="KW-0663">Pyridoxal phosphate</keyword>
<proteinExistence type="predicted"/>
<evidence type="ECO:0000313" key="6">
    <source>
        <dbReference type="EMBL" id="QCP50926.1"/>
    </source>
</evidence>
<dbReference type="NCBIfam" id="NF005526">
    <property type="entry name" value="PRK07179.1"/>
    <property type="match status" value="1"/>
</dbReference>
<dbReference type="EMBL" id="CP040077">
    <property type="protein sequence ID" value="QCP50926.1"/>
    <property type="molecule type" value="Genomic_DNA"/>
</dbReference>
<comment type="cofactor">
    <cofactor evidence="1">
        <name>pyridoxal 5'-phosphate</name>
        <dbReference type="ChEBI" id="CHEBI:597326"/>
    </cofactor>
</comment>
<dbReference type="InterPro" id="IPR004839">
    <property type="entry name" value="Aminotransferase_I/II_large"/>
</dbReference>
<accession>A0A4P8IRD6</accession>
<feature type="region of interest" description="Disordered" evidence="4">
    <location>
        <begin position="416"/>
        <end position="438"/>
    </location>
</feature>
<dbReference type="PANTHER" id="PTHR13693:SF100">
    <property type="entry name" value="8-AMINO-7-OXONONANOATE SYNTHASE"/>
    <property type="match status" value="1"/>
</dbReference>
<dbReference type="InterPro" id="IPR015424">
    <property type="entry name" value="PyrdxlP-dep_Trfase"/>
</dbReference>
<dbReference type="PANTHER" id="PTHR13693">
    <property type="entry name" value="CLASS II AMINOTRANSFERASE/8-AMINO-7-OXONONANOATE SYNTHASE"/>
    <property type="match status" value="1"/>
</dbReference>
<keyword evidence="7" id="KW-1185">Reference proteome</keyword>
<dbReference type="GO" id="GO:0008710">
    <property type="term" value="F:8-amino-7-oxononanoate synthase activity"/>
    <property type="evidence" value="ECO:0007669"/>
    <property type="project" value="TreeGrafter"/>
</dbReference>
<protein>
    <submittedName>
        <fullName evidence="6">Quorum-sensing autoinducer synthase</fullName>
    </submittedName>
</protein>
<dbReference type="InterPro" id="IPR015421">
    <property type="entry name" value="PyrdxlP-dep_Trfase_major"/>
</dbReference>
<evidence type="ECO:0000313" key="7">
    <source>
        <dbReference type="Proteomes" id="UP000298656"/>
    </source>
</evidence>
<dbReference type="KEGG" id="tvl:FAZ95_18300"/>
<dbReference type="AlphaFoldDB" id="A0A4P8IRD6"/>
<evidence type="ECO:0000259" key="5">
    <source>
        <dbReference type="Pfam" id="PF00155"/>
    </source>
</evidence>
<dbReference type="Pfam" id="PF00155">
    <property type="entry name" value="Aminotran_1_2"/>
    <property type="match status" value="1"/>
</dbReference>
<keyword evidence="2" id="KW-0808">Transferase</keyword>
<evidence type="ECO:0000256" key="2">
    <source>
        <dbReference type="ARBA" id="ARBA00022679"/>
    </source>
</evidence>
<sequence length="438" mass="48075">MLRGVAAIHKEPIMYETIDRKTDWKMPDAHLPDFLAARVDRYYRERVQETWNGGHIMKGRSPGPDALHLSSNDYLSIARHPEILEAMGTSIRSEGNGMLMSGIFLHGECPQLELEERFARFMHSEASVLCQSGYAANTGLIQSIASPETPVYADMMAHMSLWEGIRSAGAKAIAFSHNDVDHLERQIRRHGPGVIVVDSIYSTNGSLCPLTEVVDIGTATGCVLVVDESHSLGTHGPGGAGLVVELGLTDRVHFRTASLAKAFAGRAGLISCSRRFQEYFKFESLPAIFSSTLLPYEVAALDTTVRVIEKEGWRRTRVAANAQFLRTRLSSLGYNLNGSGSQIIALESGTEQRTIELRDALESHGIFGSVFCAPATAKNRALIRLSINASLTDIQIERIADVCGAIRERVDLGNWPSTRRMQRDPQAADDLSVVKRAA</sequence>
<dbReference type="GO" id="GO:0030170">
    <property type="term" value="F:pyridoxal phosphate binding"/>
    <property type="evidence" value="ECO:0007669"/>
    <property type="project" value="InterPro"/>
</dbReference>
<evidence type="ECO:0000256" key="3">
    <source>
        <dbReference type="ARBA" id="ARBA00022898"/>
    </source>
</evidence>
<dbReference type="Gene3D" id="3.40.640.10">
    <property type="entry name" value="Type I PLP-dependent aspartate aminotransferase-like (Major domain)"/>
    <property type="match status" value="1"/>
</dbReference>
<dbReference type="SUPFAM" id="SSF53383">
    <property type="entry name" value="PLP-dependent transferases"/>
    <property type="match status" value="1"/>
</dbReference>
<feature type="domain" description="Aminotransferase class I/classII large" evidence="5">
    <location>
        <begin position="65"/>
        <end position="401"/>
    </location>
</feature>
<name>A0A4P8IRD6_9BURK</name>
<dbReference type="OrthoDB" id="9807157at2"/>
<evidence type="ECO:0000256" key="4">
    <source>
        <dbReference type="SAM" id="MobiDB-lite"/>
    </source>
</evidence>
<dbReference type="GO" id="GO:0009102">
    <property type="term" value="P:biotin biosynthetic process"/>
    <property type="evidence" value="ECO:0007669"/>
    <property type="project" value="TreeGrafter"/>
</dbReference>